<dbReference type="STRING" id="1121881.SAMN02745225_02174"/>
<gene>
    <name evidence="5" type="ORF">SAMN02745225_02174</name>
</gene>
<protein>
    <submittedName>
        <fullName evidence="5">Peptidase E</fullName>
    </submittedName>
</protein>
<dbReference type="InterPro" id="IPR005320">
    <property type="entry name" value="Peptidase_S51"/>
</dbReference>
<keyword evidence="3" id="KW-0378">Hydrolase</keyword>
<dbReference type="SUPFAM" id="SSF52317">
    <property type="entry name" value="Class I glutamine amidotransferase-like"/>
    <property type="match status" value="1"/>
</dbReference>
<keyword evidence="2" id="KW-0645">Protease</keyword>
<reference evidence="6" key="1">
    <citation type="submission" date="2016-11" db="EMBL/GenBank/DDBJ databases">
        <authorList>
            <person name="Varghese N."/>
            <person name="Submissions S."/>
        </authorList>
    </citation>
    <scope>NUCLEOTIDE SEQUENCE [LARGE SCALE GENOMIC DNA]</scope>
    <source>
        <strain evidence="6">DSM 19514</strain>
    </source>
</reference>
<dbReference type="PANTHER" id="PTHR20842:SF0">
    <property type="entry name" value="ALPHA-ASPARTYL DIPEPTIDASE"/>
    <property type="match status" value="1"/>
</dbReference>
<evidence type="ECO:0000256" key="3">
    <source>
        <dbReference type="ARBA" id="ARBA00022801"/>
    </source>
</evidence>
<dbReference type="Gene3D" id="3.40.50.880">
    <property type="match status" value="1"/>
</dbReference>
<sequence length="247" mass="26725">MTASAPTVIATSGGLVRGKRTEYAFGALIHYAIELSHPRRSTPIVTFLNTASGDPRPFQAMLNEAAREAKVDARHLNLFPMPNVANMETFLLESDVIWVGGGSVANLLCLWRLHGVVEPMERAWHAGVVLGGVSAGSICWHVGGTTDSFGPELRPITNGLGMLPYSNAVHYDSEPQRRPLFHKLIETGQLPVGYATEDHVGLHFEGTTLERAVTELPGKVAYFVDCSDGVVSETALETSLITKNTFV</sequence>
<dbReference type="EMBL" id="FQUL01000048">
    <property type="protein sequence ID" value="SHE98252.1"/>
    <property type="molecule type" value="Genomic_DNA"/>
</dbReference>
<dbReference type="PANTHER" id="PTHR20842">
    <property type="entry name" value="PROTEASE S51 ALPHA-ASPARTYL DIPEPTIDASE"/>
    <property type="match status" value="1"/>
</dbReference>
<name>A0A1M4XYD5_9ACTN</name>
<dbReference type="Proteomes" id="UP000184295">
    <property type="component" value="Unassembled WGS sequence"/>
</dbReference>
<dbReference type="GO" id="GO:0006508">
    <property type="term" value="P:proteolysis"/>
    <property type="evidence" value="ECO:0007669"/>
    <property type="project" value="UniProtKB-KW"/>
</dbReference>
<evidence type="ECO:0000313" key="5">
    <source>
        <dbReference type="EMBL" id="SHE98252.1"/>
    </source>
</evidence>
<accession>A0A1M4XYD5</accession>
<organism evidence="5 6">
    <name type="scientific">Ferrithrix thermotolerans DSM 19514</name>
    <dbReference type="NCBI Taxonomy" id="1121881"/>
    <lineage>
        <taxon>Bacteria</taxon>
        <taxon>Bacillati</taxon>
        <taxon>Actinomycetota</taxon>
        <taxon>Acidimicrobiia</taxon>
        <taxon>Acidimicrobiales</taxon>
        <taxon>Acidimicrobiaceae</taxon>
        <taxon>Ferrithrix</taxon>
    </lineage>
</organism>
<evidence type="ECO:0000313" key="6">
    <source>
        <dbReference type="Proteomes" id="UP000184295"/>
    </source>
</evidence>
<dbReference type="AlphaFoldDB" id="A0A1M4XYD5"/>
<proteinExistence type="inferred from homology"/>
<dbReference type="Pfam" id="PF03575">
    <property type="entry name" value="Peptidase_S51"/>
    <property type="match status" value="1"/>
</dbReference>
<keyword evidence="4" id="KW-0720">Serine protease</keyword>
<dbReference type="InterPro" id="IPR029062">
    <property type="entry name" value="Class_I_gatase-like"/>
</dbReference>
<comment type="similarity">
    <text evidence="1">Belongs to the peptidase S51 family.</text>
</comment>
<dbReference type="OrthoDB" id="9778515at2"/>
<evidence type="ECO:0000256" key="4">
    <source>
        <dbReference type="ARBA" id="ARBA00022825"/>
    </source>
</evidence>
<keyword evidence="6" id="KW-1185">Reference proteome</keyword>
<dbReference type="RefSeq" id="WP_072792391.1">
    <property type="nucleotide sequence ID" value="NZ_FQUL01000048.1"/>
</dbReference>
<dbReference type="CDD" id="cd03146">
    <property type="entry name" value="GAT1_Peptidase_E"/>
    <property type="match status" value="1"/>
</dbReference>
<dbReference type="GO" id="GO:0008236">
    <property type="term" value="F:serine-type peptidase activity"/>
    <property type="evidence" value="ECO:0007669"/>
    <property type="project" value="UniProtKB-KW"/>
</dbReference>
<evidence type="ECO:0000256" key="1">
    <source>
        <dbReference type="ARBA" id="ARBA00006534"/>
    </source>
</evidence>
<evidence type="ECO:0000256" key="2">
    <source>
        <dbReference type="ARBA" id="ARBA00022670"/>
    </source>
</evidence>